<dbReference type="EMBL" id="CDMY01000385">
    <property type="protein sequence ID" value="CEM08562.1"/>
    <property type="molecule type" value="Genomic_DNA"/>
</dbReference>
<proteinExistence type="predicted"/>
<dbReference type="Proteomes" id="UP000041254">
    <property type="component" value="Unassembled WGS sequence"/>
</dbReference>
<reference evidence="1 2" key="1">
    <citation type="submission" date="2014-11" db="EMBL/GenBank/DDBJ databases">
        <authorList>
            <person name="Zhu J."/>
            <person name="Qi W."/>
            <person name="Song R."/>
        </authorList>
    </citation>
    <scope>NUCLEOTIDE SEQUENCE [LARGE SCALE GENOMIC DNA]</scope>
</reference>
<keyword evidence="2" id="KW-1185">Reference proteome</keyword>
<dbReference type="AlphaFoldDB" id="A0A0G4F7C3"/>
<dbReference type="InParanoid" id="A0A0G4F7C3"/>
<name>A0A0G4F7C3_VITBC</name>
<dbReference type="PhylomeDB" id="A0A0G4F7C3"/>
<sequence>MLPDLPPEAQPAVADFLDVQHLCVWRALHRATLHGLYPLDLTYVTRRLQATEKRLRRRDGLFALKIRPPGGIKVALRALWMIDAAEDWARWVPHLAVLQLLRRGARGGEPVVLGEGSFDAQLVPLPAAIREWMMLTANVAVDGVPLQLSGGLIYNFMQQRHEAVKPCPLDAACAIYGGNAGCVEDPPMPSSTDWLLFRSFTSLVFFRLVQAATGSRPSPSLRRIAEWTAWSPPLPLAQQVDRLLADSSGVWV</sequence>
<evidence type="ECO:0000313" key="2">
    <source>
        <dbReference type="Proteomes" id="UP000041254"/>
    </source>
</evidence>
<gene>
    <name evidence="1" type="ORF">Vbra_14627</name>
</gene>
<accession>A0A0G4F7C3</accession>
<protein>
    <submittedName>
        <fullName evidence="1">Uncharacterized protein</fullName>
    </submittedName>
</protein>
<organism evidence="1 2">
    <name type="scientific">Vitrella brassicaformis (strain CCMP3155)</name>
    <dbReference type="NCBI Taxonomy" id="1169540"/>
    <lineage>
        <taxon>Eukaryota</taxon>
        <taxon>Sar</taxon>
        <taxon>Alveolata</taxon>
        <taxon>Colpodellida</taxon>
        <taxon>Vitrellaceae</taxon>
        <taxon>Vitrella</taxon>
    </lineage>
</organism>
<dbReference type="VEuPathDB" id="CryptoDB:Vbra_14627"/>
<evidence type="ECO:0000313" key="1">
    <source>
        <dbReference type="EMBL" id="CEM08562.1"/>
    </source>
</evidence>